<comment type="caution">
    <text evidence="1">The sequence shown here is derived from an EMBL/GenBank/DDBJ whole genome shotgun (WGS) entry which is preliminary data.</text>
</comment>
<dbReference type="EMBL" id="CAXAQS010000931">
    <property type="protein sequence ID" value="CAK9253724.1"/>
    <property type="molecule type" value="Genomic_DNA"/>
</dbReference>
<proteinExistence type="predicted"/>
<evidence type="ECO:0000313" key="1">
    <source>
        <dbReference type="EMBL" id="CAK9253724.1"/>
    </source>
</evidence>
<evidence type="ECO:0000313" key="2">
    <source>
        <dbReference type="Proteomes" id="UP001497444"/>
    </source>
</evidence>
<organism evidence="1 2">
    <name type="scientific">Sphagnum jensenii</name>
    <dbReference type="NCBI Taxonomy" id="128206"/>
    <lineage>
        <taxon>Eukaryota</taxon>
        <taxon>Viridiplantae</taxon>
        <taxon>Streptophyta</taxon>
        <taxon>Embryophyta</taxon>
        <taxon>Bryophyta</taxon>
        <taxon>Sphagnophytina</taxon>
        <taxon>Sphagnopsida</taxon>
        <taxon>Sphagnales</taxon>
        <taxon>Sphagnaceae</taxon>
        <taxon>Sphagnum</taxon>
    </lineage>
</organism>
<dbReference type="Proteomes" id="UP001497444">
    <property type="component" value="Unassembled WGS sequence"/>
</dbReference>
<accession>A0ABP0VH75</accession>
<protein>
    <submittedName>
        <fullName evidence="1">Uncharacterized protein</fullName>
    </submittedName>
</protein>
<sequence length="474" mass="52201">MTESLKVLEEKPRRRSSWKNPSTPDTAPLMNPTLNVHSGSRSGRTSPPREENQGPSPVDYSLALKVDFPKDLVIAMQENAAKKARRTVIGRTLGGRTSFKTIQESLKLHLPVPFISTTLLTKGFFLILFEDEEGATATRKLATVEWSGLALSFYRYNPSFDANAQGAEALLMHAIKACRANGDDRSEGHHQAGGVPQNPVDGGRGVLHRHNKPKVLYSGLPNQCRKCRRFGHQARACNFVRAPLQEGAAHRAPVPREADIKSTNKRPTPKIASQMRKQSTATNSRHGTHAPGRPRGEDPRLPRNLISNPPPGKDPSKTRALSPSVDPEQRRASTEDPAARGAPVSEPSPDRAEEGARAEGRKLPEKATSPRNSLFFELHEKDCLEAQRIAGSANPFASSRDGMQEGGARLRIQEELQEGWSFQGRKKHTPKIATPRPDPNQAPFRIWTSETQVMAKRRPGSRTPGSPPFLTPDH</sequence>
<gene>
    <name evidence="1" type="ORF">CSSPJE1EN1_LOCUS29102</name>
</gene>
<name>A0ABP0VH75_9BRYO</name>
<reference evidence="1" key="1">
    <citation type="submission" date="2024-02" db="EMBL/GenBank/DDBJ databases">
        <authorList>
            <consortium name="ELIXIR-Norway"/>
            <consortium name="Elixir Norway"/>
        </authorList>
    </citation>
    <scope>NUCLEOTIDE SEQUENCE</scope>
</reference>
<keyword evidence="2" id="KW-1185">Reference proteome</keyword>